<dbReference type="InterPro" id="IPR036428">
    <property type="entry name" value="PCD_sf"/>
</dbReference>
<organism evidence="6 7">
    <name type="scientific">Haloechinothrix alba</name>
    <dbReference type="NCBI Taxonomy" id="664784"/>
    <lineage>
        <taxon>Bacteria</taxon>
        <taxon>Bacillati</taxon>
        <taxon>Actinomycetota</taxon>
        <taxon>Actinomycetes</taxon>
        <taxon>Pseudonocardiales</taxon>
        <taxon>Pseudonocardiaceae</taxon>
        <taxon>Haloechinothrix</taxon>
    </lineage>
</organism>
<evidence type="ECO:0000256" key="1">
    <source>
        <dbReference type="ARBA" id="ARBA00001554"/>
    </source>
</evidence>
<dbReference type="Pfam" id="PF01329">
    <property type="entry name" value="Pterin_4a"/>
    <property type="match status" value="1"/>
</dbReference>
<keyword evidence="5" id="KW-0456">Lyase</keyword>
<accession>A0A238VF24</accession>
<dbReference type="EMBL" id="FZNW01000002">
    <property type="protein sequence ID" value="SNR32109.1"/>
    <property type="molecule type" value="Genomic_DNA"/>
</dbReference>
<name>A0A238VF24_9PSEU</name>
<dbReference type="CDD" id="cd00488">
    <property type="entry name" value="PCD_DCoH"/>
    <property type="match status" value="1"/>
</dbReference>
<dbReference type="Proteomes" id="UP000198348">
    <property type="component" value="Unassembled WGS sequence"/>
</dbReference>
<evidence type="ECO:0000313" key="7">
    <source>
        <dbReference type="Proteomes" id="UP000198348"/>
    </source>
</evidence>
<evidence type="ECO:0000313" key="6">
    <source>
        <dbReference type="EMBL" id="SNR32109.1"/>
    </source>
</evidence>
<keyword evidence="7" id="KW-1185">Reference proteome</keyword>
<dbReference type="NCBIfam" id="NF002017">
    <property type="entry name" value="PRK00823.1-2"/>
    <property type="match status" value="1"/>
</dbReference>
<dbReference type="InterPro" id="IPR001533">
    <property type="entry name" value="Pterin_deHydtase"/>
</dbReference>
<dbReference type="PANTHER" id="PTHR12599:SF0">
    <property type="entry name" value="PTERIN-4-ALPHA-CARBINOLAMINE DEHYDRATASE"/>
    <property type="match status" value="1"/>
</dbReference>
<dbReference type="GO" id="GO:0008124">
    <property type="term" value="F:4-alpha-hydroxytetrahydrobiopterin dehydratase activity"/>
    <property type="evidence" value="ECO:0007669"/>
    <property type="project" value="UniProtKB-EC"/>
</dbReference>
<proteinExistence type="inferred from homology"/>
<evidence type="ECO:0000256" key="2">
    <source>
        <dbReference type="ARBA" id="ARBA00006472"/>
    </source>
</evidence>
<evidence type="ECO:0000256" key="3">
    <source>
        <dbReference type="ARBA" id="ARBA00013252"/>
    </source>
</evidence>
<evidence type="ECO:0000256" key="4">
    <source>
        <dbReference type="ARBA" id="ARBA00021735"/>
    </source>
</evidence>
<dbReference type="EC" id="4.2.1.96" evidence="3"/>
<dbReference type="GO" id="GO:0006729">
    <property type="term" value="P:tetrahydrobiopterin biosynthetic process"/>
    <property type="evidence" value="ECO:0007669"/>
    <property type="project" value="InterPro"/>
</dbReference>
<comment type="catalytic activity">
    <reaction evidence="1">
        <text>(4aS,6R)-4a-hydroxy-L-erythro-5,6,7,8-tetrahydrobiopterin = (6R)-L-erythro-6,7-dihydrobiopterin + H2O</text>
        <dbReference type="Rhea" id="RHEA:11920"/>
        <dbReference type="ChEBI" id="CHEBI:15377"/>
        <dbReference type="ChEBI" id="CHEBI:15642"/>
        <dbReference type="ChEBI" id="CHEBI:43120"/>
        <dbReference type="EC" id="4.2.1.96"/>
    </reaction>
</comment>
<gene>
    <name evidence="6" type="ORF">SAMN06265360_10270</name>
</gene>
<reference evidence="6 7" key="1">
    <citation type="submission" date="2017-06" db="EMBL/GenBank/DDBJ databases">
        <authorList>
            <person name="Kim H.J."/>
            <person name="Triplett B.A."/>
        </authorList>
    </citation>
    <scope>NUCLEOTIDE SEQUENCE [LARGE SCALE GENOMIC DNA]</scope>
    <source>
        <strain evidence="6 7">DSM 45207</strain>
    </source>
</reference>
<dbReference type="SUPFAM" id="SSF55248">
    <property type="entry name" value="PCD-like"/>
    <property type="match status" value="1"/>
</dbReference>
<sequence>MDGMVELLTDEQISAELQTRPEWAHEDPALVRTVKLDTFPRAIEVVDQVAAIAEELDHHPDIDIRWRTLRFSVSTHSKGGVTQNDLALVDRIDAVLAGY</sequence>
<protein>
    <recommendedName>
        <fullName evidence="4">Putative pterin-4-alpha-carbinolamine dehydratase</fullName>
        <ecNumber evidence="3">4.2.1.96</ecNumber>
    </recommendedName>
</protein>
<comment type="similarity">
    <text evidence="2">Belongs to the pterin-4-alpha-carbinolamine dehydratase family.</text>
</comment>
<evidence type="ECO:0000256" key="5">
    <source>
        <dbReference type="ARBA" id="ARBA00023239"/>
    </source>
</evidence>
<dbReference type="PANTHER" id="PTHR12599">
    <property type="entry name" value="PTERIN-4-ALPHA-CARBINOLAMINE DEHYDRATASE"/>
    <property type="match status" value="1"/>
</dbReference>
<dbReference type="Gene3D" id="3.30.1360.20">
    <property type="entry name" value="Transcriptional coactivator/pterin dehydratase"/>
    <property type="match status" value="1"/>
</dbReference>
<dbReference type="AlphaFoldDB" id="A0A238VF24"/>